<comment type="caution">
    <text evidence="2">The sequence shown here is derived from an EMBL/GenBank/DDBJ whole genome shotgun (WGS) entry which is preliminary data.</text>
</comment>
<evidence type="ECO:0000313" key="3">
    <source>
        <dbReference type="Proteomes" id="UP000319824"/>
    </source>
</evidence>
<reference evidence="2 3" key="1">
    <citation type="submission" date="2019-06" db="EMBL/GenBank/DDBJ databases">
        <title>Pac Bio to generate improved reference genome sequences for organisms with transposon mutant libraries (support for FEBA project).</title>
        <authorList>
            <person name="Blow M."/>
        </authorList>
    </citation>
    <scope>NUCLEOTIDE SEQUENCE [LARGE SCALE GENOMIC DNA]</scope>
    <source>
        <strain evidence="2 3">USDA 1844</strain>
    </source>
</reference>
<dbReference type="EMBL" id="VISO01000001">
    <property type="protein sequence ID" value="TVZ74927.1"/>
    <property type="molecule type" value="Genomic_DNA"/>
</dbReference>
<dbReference type="AlphaFoldDB" id="A0A559TK41"/>
<gene>
    <name evidence="2" type="ORF">BCL32_0263</name>
</gene>
<feature type="compositionally biased region" description="Low complexity" evidence="1">
    <location>
        <begin position="21"/>
        <end position="35"/>
    </location>
</feature>
<name>A0A559TK41_9HYPH</name>
<sequence length="56" mass="6221">MAQQNMNPINLLLKDTSPTKQANSRANPSSPSPRQGDLEDVDELDISGNRWLDGKR</sequence>
<evidence type="ECO:0000313" key="2">
    <source>
        <dbReference type="EMBL" id="TVZ74927.1"/>
    </source>
</evidence>
<dbReference type="Proteomes" id="UP000319824">
    <property type="component" value="Unassembled WGS sequence"/>
</dbReference>
<organism evidence="2 3">
    <name type="scientific">Rhizobium mongolense USDA 1844</name>
    <dbReference type="NCBI Taxonomy" id="1079460"/>
    <lineage>
        <taxon>Bacteria</taxon>
        <taxon>Pseudomonadati</taxon>
        <taxon>Pseudomonadota</taxon>
        <taxon>Alphaproteobacteria</taxon>
        <taxon>Hyphomicrobiales</taxon>
        <taxon>Rhizobiaceae</taxon>
        <taxon>Rhizobium/Agrobacterium group</taxon>
        <taxon>Rhizobium</taxon>
    </lineage>
</organism>
<feature type="region of interest" description="Disordered" evidence="1">
    <location>
        <begin position="1"/>
        <end position="56"/>
    </location>
</feature>
<protein>
    <submittedName>
        <fullName evidence="2">Uncharacterized protein</fullName>
    </submittedName>
</protein>
<accession>A0A559TK41</accession>
<evidence type="ECO:0000256" key="1">
    <source>
        <dbReference type="SAM" id="MobiDB-lite"/>
    </source>
</evidence>
<proteinExistence type="predicted"/>